<evidence type="ECO:0000259" key="9">
    <source>
        <dbReference type="Pfam" id="PF11973"/>
    </source>
</evidence>
<keyword evidence="5" id="KW-0406">Ion transport</keyword>
<keyword evidence="7" id="KW-0739">Sodium transport</keyword>
<feature type="domain" description="NqrA N-terminal barrel-sandwich hybrid" evidence="8">
    <location>
        <begin position="3"/>
        <end position="94"/>
    </location>
</feature>
<keyword evidence="11" id="KW-0560">Oxidoreductase</keyword>
<dbReference type="InterPro" id="IPR008703">
    <property type="entry name" value="NqrA"/>
</dbReference>
<dbReference type="Pfam" id="PF24836">
    <property type="entry name" value="NQRA_2nd"/>
    <property type="match status" value="1"/>
</dbReference>
<dbReference type="InterPro" id="IPR056147">
    <property type="entry name" value="NQRA_N"/>
</dbReference>
<evidence type="ECO:0000313" key="11">
    <source>
        <dbReference type="EMBL" id="VAW66202.1"/>
    </source>
</evidence>
<evidence type="ECO:0000259" key="8">
    <source>
        <dbReference type="Pfam" id="PF05896"/>
    </source>
</evidence>
<evidence type="ECO:0000256" key="4">
    <source>
        <dbReference type="ARBA" id="ARBA00023053"/>
    </source>
</evidence>
<dbReference type="NCBIfam" id="NF003759">
    <property type="entry name" value="PRK05352.1-2"/>
    <property type="match status" value="1"/>
</dbReference>
<gene>
    <name evidence="11" type="ORF">MNBD_GAMMA09-3448</name>
</gene>
<dbReference type="Pfam" id="PF11973">
    <property type="entry name" value="NQRA_SLBB"/>
    <property type="match status" value="1"/>
</dbReference>
<keyword evidence="6" id="KW-0830">Ubiquinone</keyword>
<dbReference type="EMBL" id="UOFI01000074">
    <property type="protein sequence ID" value="VAW66202.1"/>
    <property type="molecule type" value="Genomic_DNA"/>
</dbReference>
<keyword evidence="4" id="KW-0915">Sodium</keyword>
<keyword evidence="2" id="KW-1278">Translocase</keyword>
<evidence type="ECO:0000259" key="10">
    <source>
        <dbReference type="Pfam" id="PF24836"/>
    </source>
</evidence>
<dbReference type="Pfam" id="PF05896">
    <property type="entry name" value="NQRA_N"/>
    <property type="match status" value="1"/>
</dbReference>
<keyword evidence="1" id="KW-0813">Transport</keyword>
<evidence type="ECO:0000256" key="3">
    <source>
        <dbReference type="ARBA" id="ARBA00023027"/>
    </source>
</evidence>
<evidence type="ECO:0000256" key="6">
    <source>
        <dbReference type="ARBA" id="ARBA00023075"/>
    </source>
</evidence>
<protein>
    <submittedName>
        <fullName evidence="11">Na(+)-translocating NADH-quinone reductase subunit A</fullName>
        <ecNumber evidence="11">1.6.5.8</ecNumber>
    </submittedName>
</protein>
<reference evidence="11" key="1">
    <citation type="submission" date="2018-06" db="EMBL/GenBank/DDBJ databases">
        <authorList>
            <person name="Zhirakovskaya E."/>
        </authorList>
    </citation>
    <scope>NUCLEOTIDE SEQUENCE</scope>
</reference>
<sequence>MFKLKKGLDIPIANPPEQKIYDAPAVDRVALVGRDYIWRRGTLLVSVGDRVKKGQAIVQDKHLPEITGTSPGSGVIEAIHRGHKRVLDTIVIRLENEDDDQEVTFPAYKDDAIAGLTVDLIKENLLTSGLWSSFRTRPYNTLAEPATSPYAILVTAMDTNPLAPDPTVIINGAAEDFCRGVALISRLTEGKLFVCKSPSAQLPIEPLLAEKNFNIEVASFSGPHPAGLVGTHIHFLCPVSSTRMVWHIGYQDVIAIGCLFHTGKLDHHRIISLAGPAVKSPRLIRTRIGACTNELVQGELECENANCRVISGSVLSGYHASNTIAYLGRYHNQITVLSEGGKREMFKYLWPGRNLFSASHAFISSMLPKKRFAMNTSQNGSPRAMVPIGSYERVMPLDILATPLLRALVVKDTEAAQALGCLELDEEDLALCTFVDPGKYDFGPVLRANLLHIMQEG</sequence>
<evidence type="ECO:0000256" key="2">
    <source>
        <dbReference type="ARBA" id="ARBA00022967"/>
    </source>
</evidence>
<dbReference type="GO" id="GO:0016655">
    <property type="term" value="F:oxidoreductase activity, acting on NAD(P)H, quinone or similar compound as acceptor"/>
    <property type="evidence" value="ECO:0007669"/>
    <property type="project" value="InterPro"/>
</dbReference>
<dbReference type="NCBIfam" id="TIGR01936">
    <property type="entry name" value="nqrA"/>
    <property type="match status" value="1"/>
</dbReference>
<dbReference type="PANTHER" id="PTHR37839:SF1">
    <property type="entry name" value="NA(+)-TRANSLOCATING NADH-QUINONE REDUCTASE SUBUNIT A"/>
    <property type="match status" value="1"/>
</dbReference>
<dbReference type="InterPro" id="IPR056148">
    <property type="entry name" value="NQRA_2nd"/>
</dbReference>
<feature type="domain" description="Na(+)-translocating NADH-quinone reductase subunit A C-terminal" evidence="9">
    <location>
        <begin position="270"/>
        <end position="320"/>
    </location>
</feature>
<evidence type="ECO:0000256" key="7">
    <source>
        <dbReference type="ARBA" id="ARBA00023201"/>
    </source>
</evidence>
<dbReference type="EC" id="1.6.5.8" evidence="11"/>
<evidence type="ECO:0000256" key="1">
    <source>
        <dbReference type="ARBA" id="ARBA00022448"/>
    </source>
</evidence>
<evidence type="ECO:0000256" key="5">
    <source>
        <dbReference type="ARBA" id="ARBA00023065"/>
    </source>
</evidence>
<feature type="domain" description="NqrA second alpha/beta" evidence="10">
    <location>
        <begin position="119"/>
        <end position="265"/>
    </location>
</feature>
<dbReference type="HAMAP" id="MF_00425">
    <property type="entry name" value="NqrA"/>
    <property type="match status" value="1"/>
</dbReference>
<organism evidence="11">
    <name type="scientific">hydrothermal vent metagenome</name>
    <dbReference type="NCBI Taxonomy" id="652676"/>
    <lineage>
        <taxon>unclassified sequences</taxon>
        <taxon>metagenomes</taxon>
        <taxon>ecological metagenomes</taxon>
    </lineage>
</organism>
<dbReference type="AlphaFoldDB" id="A0A3B0XSL1"/>
<dbReference type="GO" id="GO:0006814">
    <property type="term" value="P:sodium ion transport"/>
    <property type="evidence" value="ECO:0007669"/>
    <property type="project" value="UniProtKB-KW"/>
</dbReference>
<keyword evidence="3" id="KW-0520">NAD</keyword>
<dbReference type="InterPro" id="IPR022615">
    <property type="entry name" value="NqrA_C_domain"/>
</dbReference>
<name>A0A3B0XSL1_9ZZZZ</name>
<dbReference type="PANTHER" id="PTHR37839">
    <property type="entry name" value="NA(+)-TRANSLOCATING NADH-QUINONE REDUCTASE SUBUNIT A"/>
    <property type="match status" value="1"/>
</dbReference>
<proteinExistence type="inferred from homology"/>
<accession>A0A3B0XSL1</accession>